<evidence type="ECO:0000259" key="2">
    <source>
        <dbReference type="SMART" id="SM00014"/>
    </source>
</evidence>
<dbReference type="EMBL" id="JAGEOJ010000016">
    <property type="protein sequence ID" value="MBO2452450.1"/>
    <property type="molecule type" value="Genomic_DNA"/>
</dbReference>
<accession>A0A939PH91</accession>
<feature type="transmembrane region" description="Helical" evidence="1">
    <location>
        <begin position="125"/>
        <end position="145"/>
    </location>
</feature>
<dbReference type="PANTHER" id="PTHR14969">
    <property type="entry name" value="SPHINGOSINE-1-PHOSPHATE PHOSPHOHYDROLASE"/>
    <property type="match status" value="1"/>
</dbReference>
<dbReference type="SUPFAM" id="SSF48317">
    <property type="entry name" value="Acid phosphatase/Vanadium-dependent haloperoxidase"/>
    <property type="match status" value="1"/>
</dbReference>
<gene>
    <name evidence="3" type="ORF">J4573_35540</name>
</gene>
<evidence type="ECO:0000256" key="1">
    <source>
        <dbReference type="SAM" id="Phobius"/>
    </source>
</evidence>
<protein>
    <submittedName>
        <fullName evidence="3">Phosphatase PAP2 family protein</fullName>
    </submittedName>
</protein>
<comment type="caution">
    <text evidence="3">The sequence shown here is derived from an EMBL/GenBank/DDBJ whole genome shotgun (WGS) entry which is preliminary data.</text>
</comment>
<dbReference type="Proteomes" id="UP000669179">
    <property type="component" value="Unassembled WGS sequence"/>
</dbReference>
<feature type="transmembrane region" description="Helical" evidence="1">
    <location>
        <begin position="210"/>
        <end position="233"/>
    </location>
</feature>
<feature type="transmembrane region" description="Helical" evidence="1">
    <location>
        <begin position="245"/>
        <end position="265"/>
    </location>
</feature>
<dbReference type="AlphaFoldDB" id="A0A939PH91"/>
<organism evidence="3 4">
    <name type="scientific">Actinomadura barringtoniae</name>
    <dbReference type="NCBI Taxonomy" id="1427535"/>
    <lineage>
        <taxon>Bacteria</taxon>
        <taxon>Bacillati</taxon>
        <taxon>Actinomycetota</taxon>
        <taxon>Actinomycetes</taxon>
        <taxon>Streptosporangiales</taxon>
        <taxon>Thermomonosporaceae</taxon>
        <taxon>Actinomadura</taxon>
    </lineage>
</organism>
<keyword evidence="1" id="KW-0472">Membrane</keyword>
<feature type="transmembrane region" description="Helical" evidence="1">
    <location>
        <begin position="157"/>
        <end position="180"/>
    </location>
</feature>
<feature type="domain" description="Phosphatidic acid phosphatase type 2/haloperoxidase" evidence="2">
    <location>
        <begin position="35"/>
        <end position="143"/>
    </location>
</feature>
<reference evidence="3" key="1">
    <citation type="submission" date="2021-03" db="EMBL/GenBank/DDBJ databases">
        <authorList>
            <person name="Kanchanasin P."/>
            <person name="Saeng-In P."/>
            <person name="Phongsopitanun W."/>
            <person name="Yuki M."/>
            <person name="Kudo T."/>
            <person name="Ohkuma M."/>
            <person name="Tanasupawat S."/>
        </authorList>
    </citation>
    <scope>NUCLEOTIDE SEQUENCE</scope>
    <source>
        <strain evidence="3">GKU 128</strain>
    </source>
</reference>
<sequence length="315" mass="33488">MLTDFMRLVSFIGSAGFSIPLLVIVFWCVSARLGARLAVLLSVGAMLNTVLKLFFHAPRPFWTDRSIHGYEAQSSFGMPSGHAQNSVVAWGFLASQTRRRALWAAALVLVVLIGVSRIYLGVHSIGQVLAGWAIGAVFLVVALQLEPIVTPWWSRRPVVVQVVLALAVSLALLGLAWAALRTLDDWNWPETWSEAIIAAGGGVKPLSMTAASAAAGGVFGIIAGLSILGWRGWFDSGGAVWRRLARIPVGGLGAFVVYGIGLFMGDQPVPSFLVQAALGLWATAGAPEAFVRLGLARRVPRAVTRPGEALAEVSQ</sequence>
<feature type="transmembrane region" description="Helical" evidence="1">
    <location>
        <begin position="271"/>
        <end position="291"/>
    </location>
</feature>
<dbReference type="InterPro" id="IPR036938">
    <property type="entry name" value="PAP2/HPO_sf"/>
</dbReference>
<evidence type="ECO:0000313" key="3">
    <source>
        <dbReference type="EMBL" id="MBO2452450.1"/>
    </source>
</evidence>
<dbReference type="Gene3D" id="1.20.144.10">
    <property type="entry name" value="Phosphatidic acid phosphatase type 2/haloperoxidase"/>
    <property type="match status" value="1"/>
</dbReference>
<feature type="transmembrane region" description="Helical" evidence="1">
    <location>
        <begin position="33"/>
        <end position="55"/>
    </location>
</feature>
<dbReference type="PANTHER" id="PTHR14969:SF13">
    <property type="entry name" value="AT30094P"/>
    <property type="match status" value="1"/>
</dbReference>
<proteinExistence type="predicted"/>
<keyword evidence="1" id="KW-0812">Transmembrane</keyword>
<feature type="transmembrane region" description="Helical" evidence="1">
    <location>
        <begin position="101"/>
        <end position="119"/>
    </location>
</feature>
<keyword evidence="1" id="KW-1133">Transmembrane helix</keyword>
<name>A0A939PH91_9ACTN</name>
<evidence type="ECO:0000313" key="4">
    <source>
        <dbReference type="Proteomes" id="UP000669179"/>
    </source>
</evidence>
<dbReference type="RefSeq" id="WP_208260471.1">
    <property type="nucleotide sequence ID" value="NZ_JAGEOJ010000016.1"/>
</dbReference>
<dbReference type="InterPro" id="IPR000326">
    <property type="entry name" value="PAP2/HPO"/>
</dbReference>
<dbReference type="Pfam" id="PF01569">
    <property type="entry name" value="PAP2"/>
    <property type="match status" value="1"/>
</dbReference>
<keyword evidence="4" id="KW-1185">Reference proteome</keyword>
<feature type="transmembrane region" description="Helical" evidence="1">
    <location>
        <begin position="7"/>
        <end position="27"/>
    </location>
</feature>
<dbReference type="SMART" id="SM00014">
    <property type="entry name" value="acidPPc"/>
    <property type="match status" value="1"/>
</dbReference>